<dbReference type="Gene3D" id="1.10.238.10">
    <property type="entry name" value="EF-hand"/>
    <property type="match status" value="1"/>
</dbReference>
<feature type="domain" description="EF-hand" evidence="2">
    <location>
        <begin position="135"/>
        <end position="161"/>
    </location>
</feature>
<dbReference type="OrthoDB" id="6242242at2759"/>
<evidence type="ECO:0000313" key="4">
    <source>
        <dbReference type="RefSeq" id="XP_013386653.1"/>
    </source>
</evidence>
<dbReference type="Proteomes" id="UP000085678">
    <property type="component" value="Unplaced"/>
</dbReference>
<dbReference type="InterPro" id="IPR018247">
    <property type="entry name" value="EF_Hand_1_Ca_BS"/>
</dbReference>
<dbReference type="GO" id="GO:0005509">
    <property type="term" value="F:calcium ion binding"/>
    <property type="evidence" value="ECO:0007669"/>
    <property type="project" value="InterPro"/>
</dbReference>
<dbReference type="RefSeq" id="XP_013386653.1">
    <property type="nucleotide sequence ID" value="XM_013531199.1"/>
</dbReference>
<evidence type="ECO:0000256" key="1">
    <source>
        <dbReference type="ARBA" id="ARBA00022837"/>
    </source>
</evidence>
<dbReference type="InterPro" id="IPR011992">
    <property type="entry name" value="EF-hand-dom_pair"/>
</dbReference>
<dbReference type="GeneID" id="106156081"/>
<dbReference type="Pfam" id="PF13202">
    <property type="entry name" value="EF-hand_5"/>
    <property type="match status" value="2"/>
</dbReference>
<gene>
    <name evidence="4" type="primary">LOC106156081</name>
</gene>
<proteinExistence type="predicted"/>
<evidence type="ECO:0000259" key="2">
    <source>
        <dbReference type="PROSITE" id="PS50222"/>
    </source>
</evidence>
<organism evidence="3 4">
    <name type="scientific">Lingula anatina</name>
    <name type="common">Brachiopod</name>
    <name type="synonym">Lingula unguis</name>
    <dbReference type="NCBI Taxonomy" id="7574"/>
    <lineage>
        <taxon>Eukaryota</taxon>
        <taxon>Metazoa</taxon>
        <taxon>Spiralia</taxon>
        <taxon>Lophotrochozoa</taxon>
        <taxon>Brachiopoda</taxon>
        <taxon>Linguliformea</taxon>
        <taxon>Lingulata</taxon>
        <taxon>Lingulida</taxon>
        <taxon>Linguloidea</taxon>
        <taxon>Lingulidae</taxon>
        <taxon>Lingula</taxon>
    </lineage>
</organism>
<evidence type="ECO:0000313" key="3">
    <source>
        <dbReference type="Proteomes" id="UP000085678"/>
    </source>
</evidence>
<feature type="domain" description="EF-hand" evidence="2">
    <location>
        <begin position="41"/>
        <end position="76"/>
    </location>
</feature>
<dbReference type="PROSITE" id="PS50222">
    <property type="entry name" value="EF_HAND_2"/>
    <property type="match status" value="2"/>
</dbReference>
<name>A0A1S3HKM7_LINAN</name>
<keyword evidence="1" id="KW-0106">Calcium</keyword>
<keyword evidence="3" id="KW-1185">Reference proteome</keyword>
<reference evidence="4" key="1">
    <citation type="submission" date="2025-08" db="UniProtKB">
        <authorList>
            <consortium name="RefSeq"/>
        </authorList>
    </citation>
    <scope>IDENTIFICATION</scope>
    <source>
        <tissue evidence="4">Gonads</tissue>
    </source>
</reference>
<dbReference type="PROSITE" id="PS00018">
    <property type="entry name" value="EF_HAND_1"/>
    <property type="match status" value="1"/>
</dbReference>
<sequence>MARMIFSKRLIQGMFSRSFTHKAVSLKMTPHDYPPITGSEHWKRKLRTLFRARDADKDGFLTKKDFEMCAHRVSSYMELNESMAREVLRKRQYTWEKLSCGTSDPDNLKLSEDEFLHQLHRYTRDAALGLACNDFDSIDIDGDGFISPKEHKAFFYGNGIPTDKSGMSSKCLIQTAMA</sequence>
<dbReference type="InParanoid" id="A0A1S3HKM7"/>
<dbReference type="KEGG" id="lak:106156081"/>
<accession>A0A1S3HKM7</accession>
<dbReference type="AlphaFoldDB" id="A0A1S3HKM7"/>
<dbReference type="SUPFAM" id="SSF47473">
    <property type="entry name" value="EF-hand"/>
    <property type="match status" value="1"/>
</dbReference>
<dbReference type="InterPro" id="IPR002048">
    <property type="entry name" value="EF_hand_dom"/>
</dbReference>
<protein>
    <submittedName>
        <fullName evidence="4">Sarcoplasmic calcium-binding protein-like</fullName>
    </submittedName>
</protein>